<comment type="caution">
    <text evidence="3">The sequence shown here is derived from an EMBL/GenBank/DDBJ whole genome shotgun (WGS) entry which is preliminary data.</text>
</comment>
<dbReference type="EMBL" id="WJXB01000003">
    <property type="protein sequence ID" value="MRN53268.1"/>
    <property type="molecule type" value="Genomic_DNA"/>
</dbReference>
<dbReference type="RefSeq" id="WP_154118313.1">
    <property type="nucleotide sequence ID" value="NZ_WJXB01000003.1"/>
</dbReference>
<dbReference type="GO" id="GO:0000166">
    <property type="term" value="F:nucleotide binding"/>
    <property type="evidence" value="ECO:0007669"/>
    <property type="project" value="InterPro"/>
</dbReference>
<feature type="domain" description="Gfo/Idh/MocA-like oxidoreductase N-terminal" evidence="1">
    <location>
        <begin position="4"/>
        <end position="123"/>
    </location>
</feature>
<protein>
    <submittedName>
        <fullName evidence="3">Gfo/Idh/MocA family oxidoreductase</fullName>
    </submittedName>
</protein>
<accession>A0A7X2H5S9</accession>
<dbReference type="Pfam" id="PF01408">
    <property type="entry name" value="GFO_IDH_MocA"/>
    <property type="match status" value="1"/>
</dbReference>
<proteinExistence type="predicted"/>
<evidence type="ECO:0000313" key="4">
    <source>
        <dbReference type="Proteomes" id="UP000463051"/>
    </source>
</evidence>
<evidence type="ECO:0000313" key="3">
    <source>
        <dbReference type="EMBL" id="MRN53268.1"/>
    </source>
</evidence>
<dbReference type="PANTHER" id="PTHR43249:SF1">
    <property type="entry name" value="D-GLUCOSIDE 3-DEHYDROGENASE"/>
    <property type="match status" value="1"/>
</dbReference>
<evidence type="ECO:0000259" key="2">
    <source>
        <dbReference type="Pfam" id="PF22725"/>
    </source>
</evidence>
<dbReference type="SUPFAM" id="SSF51735">
    <property type="entry name" value="NAD(P)-binding Rossmann-fold domains"/>
    <property type="match status" value="1"/>
</dbReference>
<sequence length="350" mass="38483">MKKVKVGVVGIGSIAHMFHLDNYRDHPEVELVAVADIDKERAISVAAEYGGIVAYGSAKEMFEAEDLDAVSICTFNNSHVELALLALKHGLDVLLEKPMAMNMEEAESLKAAESASDNLVMIGMSHRYRNDSQVIQRTVESGELGHIYFAKTKILRRRGVPVGWFTDNQYSGGGPMKDIGVHVLDLAWWMMGKPEPDKVVGKLFREIAPYGDDASFPYVAHSKENKEEGLYNVEDLGVAFITFKNGAVLTVEASWAINGSQDDAVKVELFGTKGGATLEPLTLFRDTGGIPVEHSLGVPEADFYKKEIGHFIDCVQQRKKPLSDVEQGATVTSLLEAIRISSESNDIFKY</sequence>
<gene>
    <name evidence="3" type="ORF">GJB61_09715</name>
</gene>
<feature type="domain" description="GFO/IDH/MocA-like oxidoreductase" evidence="2">
    <location>
        <begin position="135"/>
        <end position="276"/>
    </location>
</feature>
<dbReference type="InterPro" id="IPR052515">
    <property type="entry name" value="Gfo/Idh/MocA_Oxidoreductase"/>
</dbReference>
<reference evidence="3 4" key="1">
    <citation type="submission" date="2019-11" db="EMBL/GenBank/DDBJ databases">
        <title>Paenibacillus monticola sp. nov., a novel PGPR strain isolated from mountain sample in China.</title>
        <authorList>
            <person name="Zhao Q."/>
            <person name="Li H.-P."/>
            <person name="Zhang J.-L."/>
        </authorList>
    </citation>
    <scope>NUCLEOTIDE SEQUENCE [LARGE SCALE GENOMIC DNA]</scope>
    <source>
        <strain evidence="3 4">LC-T2</strain>
    </source>
</reference>
<dbReference type="Gene3D" id="3.30.360.10">
    <property type="entry name" value="Dihydrodipicolinate Reductase, domain 2"/>
    <property type="match status" value="1"/>
</dbReference>
<dbReference type="Proteomes" id="UP000463051">
    <property type="component" value="Unassembled WGS sequence"/>
</dbReference>
<dbReference type="InterPro" id="IPR055170">
    <property type="entry name" value="GFO_IDH_MocA-like_dom"/>
</dbReference>
<dbReference type="PANTHER" id="PTHR43249">
    <property type="entry name" value="UDP-N-ACETYL-2-AMINO-2-DEOXY-D-GLUCURONATE OXIDASE"/>
    <property type="match status" value="1"/>
</dbReference>
<dbReference type="InterPro" id="IPR036291">
    <property type="entry name" value="NAD(P)-bd_dom_sf"/>
</dbReference>
<dbReference type="Gene3D" id="3.40.50.720">
    <property type="entry name" value="NAD(P)-binding Rossmann-like Domain"/>
    <property type="match status" value="1"/>
</dbReference>
<name>A0A7X2H5S9_9BACL</name>
<dbReference type="InterPro" id="IPR000683">
    <property type="entry name" value="Gfo/Idh/MocA-like_OxRdtase_N"/>
</dbReference>
<organism evidence="3 4">
    <name type="scientific">Paenibacillus monticola</name>
    <dbReference type="NCBI Taxonomy" id="2666075"/>
    <lineage>
        <taxon>Bacteria</taxon>
        <taxon>Bacillati</taxon>
        <taxon>Bacillota</taxon>
        <taxon>Bacilli</taxon>
        <taxon>Bacillales</taxon>
        <taxon>Paenibacillaceae</taxon>
        <taxon>Paenibacillus</taxon>
    </lineage>
</organism>
<keyword evidence="4" id="KW-1185">Reference proteome</keyword>
<evidence type="ECO:0000259" key="1">
    <source>
        <dbReference type="Pfam" id="PF01408"/>
    </source>
</evidence>
<dbReference type="AlphaFoldDB" id="A0A7X2H5S9"/>
<dbReference type="Pfam" id="PF22725">
    <property type="entry name" value="GFO_IDH_MocA_C3"/>
    <property type="match status" value="1"/>
</dbReference>
<dbReference type="SUPFAM" id="SSF55347">
    <property type="entry name" value="Glyceraldehyde-3-phosphate dehydrogenase-like, C-terminal domain"/>
    <property type="match status" value="1"/>
</dbReference>